<dbReference type="InterPro" id="IPR012675">
    <property type="entry name" value="Beta-grasp_dom_sf"/>
</dbReference>
<feature type="domain" description="[2Fe-2S]-binding" evidence="7">
    <location>
        <begin position="93"/>
        <end position="127"/>
    </location>
</feature>
<dbReference type="InterPro" id="IPR006058">
    <property type="entry name" value="2Fe2S_fd_BS"/>
</dbReference>
<keyword evidence="5" id="KW-0411">Iron-sulfur</keyword>
<feature type="domain" description="2Fe-2S ferredoxin-type" evidence="6">
    <location>
        <begin position="6"/>
        <end position="42"/>
    </location>
</feature>
<dbReference type="PROSITE" id="PS00197">
    <property type="entry name" value="2FE2S_FER_1"/>
    <property type="match status" value="1"/>
</dbReference>
<dbReference type="InterPro" id="IPR001041">
    <property type="entry name" value="2Fe-2S_ferredoxin-type"/>
</dbReference>
<name>A0A1I8FFC3_9PLAT</name>
<keyword evidence="3" id="KW-0560">Oxidoreductase</keyword>
<accession>A0A1I8FFC3</accession>
<reference evidence="9" key="1">
    <citation type="submission" date="2016-11" db="UniProtKB">
        <authorList>
            <consortium name="WormBaseParasite"/>
        </authorList>
    </citation>
    <scope>IDENTIFICATION</scope>
</reference>
<evidence type="ECO:0000313" key="9">
    <source>
        <dbReference type="WBParaSite" id="maker-unitig_32728-snap-gene-0.2-mRNA-1"/>
    </source>
</evidence>
<dbReference type="Proteomes" id="UP000095280">
    <property type="component" value="Unplaced"/>
</dbReference>
<dbReference type="SUPFAM" id="SSF54292">
    <property type="entry name" value="2Fe-2S ferredoxin-like"/>
    <property type="match status" value="1"/>
</dbReference>
<evidence type="ECO:0000256" key="2">
    <source>
        <dbReference type="ARBA" id="ARBA00022723"/>
    </source>
</evidence>
<keyword evidence="4" id="KW-0408">Iron</keyword>
<dbReference type="Pfam" id="PF01799">
    <property type="entry name" value="Fer2_2"/>
    <property type="match status" value="1"/>
</dbReference>
<protein>
    <submittedName>
        <fullName evidence="9">Fer2_2 domain-containing protein</fullName>
    </submittedName>
</protein>
<dbReference type="Gene3D" id="3.10.20.30">
    <property type="match status" value="1"/>
</dbReference>
<sequence>FLETAAPEQMLIDFFRDILELKGSKVSCREAACGACIVCVTYKHPGTATSRAALATRRTATPRSSPAVADNYGQPVRLLFTRFRHVVHVALFSQLLNNPKPTEAEVEHFFDGNICRCTGYRPILDSMKLFAKDCKAKGA</sequence>
<dbReference type="Gene3D" id="1.10.150.120">
    <property type="entry name" value="[2Fe-2S]-binding domain"/>
    <property type="match status" value="1"/>
</dbReference>
<dbReference type="PANTHER" id="PTHR45444">
    <property type="entry name" value="XANTHINE DEHYDROGENASE"/>
    <property type="match status" value="1"/>
</dbReference>
<keyword evidence="2" id="KW-0479">Metal-binding</keyword>
<evidence type="ECO:0000256" key="4">
    <source>
        <dbReference type="ARBA" id="ARBA00023004"/>
    </source>
</evidence>
<proteinExistence type="predicted"/>
<dbReference type="InterPro" id="IPR036884">
    <property type="entry name" value="2Fe-2S-bd_dom_sf"/>
</dbReference>
<evidence type="ECO:0000256" key="5">
    <source>
        <dbReference type="ARBA" id="ARBA00023014"/>
    </source>
</evidence>
<evidence type="ECO:0000256" key="1">
    <source>
        <dbReference type="ARBA" id="ARBA00022714"/>
    </source>
</evidence>
<dbReference type="InterPro" id="IPR036010">
    <property type="entry name" value="2Fe-2S_ferredoxin-like_sf"/>
</dbReference>
<evidence type="ECO:0000259" key="6">
    <source>
        <dbReference type="Pfam" id="PF00111"/>
    </source>
</evidence>
<keyword evidence="8" id="KW-1185">Reference proteome</keyword>
<dbReference type="GO" id="GO:0016491">
    <property type="term" value="F:oxidoreductase activity"/>
    <property type="evidence" value="ECO:0007669"/>
    <property type="project" value="UniProtKB-KW"/>
</dbReference>
<evidence type="ECO:0000256" key="3">
    <source>
        <dbReference type="ARBA" id="ARBA00023002"/>
    </source>
</evidence>
<dbReference type="Pfam" id="PF00111">
    <property type="entry name" value="Fer2"/>
    <property type="match status" value="1"/>
</dbReference>
<organism evidence="8 9">
    <name type="scientific">Macrostomum lignano</name>
    <dbReference type="NCBI Taxonomy" id="282301"/>
    <lineage>
        <taxon>Eukaryota</taxon>
        <taxon>Metazoa</taxon>
        <taxon>Spiralia</taxon>
        <taxon>Lophotrochozoa</taxon>
        <taxon>Platyhelminthes</taxon>
        <taxon>Rhabditophora</taxon>
        <taxon>Macrostomorpha</taxon>
        <taxon>Macrostomida</taxon>
        <taxon>Macrostomidae</taxon>
        <taxon>Macrostomum</taxon>
    </lineage>
</organism>
<dbReference type="AlphaFoldDB" id="A0A1I8FFC3"/>
<evidence type="ECO:0000313" key="8">
    <source>
        <dbReference type="Proteomes" id="UP000095280"/>
    </source>
</evidence>
<dbReference type="WBParaSite" id="maker-unitig_32728-snap-gene-0.2-mRNA-1">
    <property type="protein sequence ID" value="maker-unitig_32728-snap-gene-0.2-mRNA-1"/>
    <property type="gene ID" value="maker-unitig_32728-snap-gene-0.2"/>
</dbReference>
<keyword evidence="1" id="KW-0001">2Fe-2S</keyword>
<dbReference type="PANTHER" id="PTHR45444:SF3">
    <property type="entry name" value="XANTHINE DEHYDROGENASE"/>
    <property type="match status" value="1"/>
</dbReference>
<evidence type="ECO:0000259" key="7">
    <source>
        <dbReference type="Pfam" id="PF01799"/>
    </source>
</evidence>
<dbReference type="GO" id="GO:0051537">
    <property type="term" value="F:2 iron, 2 sulfur cluster binding"/>
    <property type="evidence" value="ECO:0007669"/>
    <property type="project" value="UniProtKB-KW"/>
</dbReference>
<dbReference type="SUPFAM" id="SSF47741">
    <property type="entry name" value="CO dehydrogenase ISP C-domain like"/>
    <property type="match status" value="1"/>
</dbReference>
<dbReference type="GO" id="GO:0005506">
    <property type="term" value="F:iron ion binding"/>
    <property type="evidence" value="ECO:0007669"/>
    <property type="project" value="InterPro"/>
</dbReference>
<dbReference type="InterPro" id="IPR016208">
    <property type="entry name" value="Ald_Oxase/xanthine_DH-like"/>
</dbReference>
<dbReference type="InterPro" id="IPR002888">
    <property type="entry name" value="2Fe-2S-bd"/>
</dbReference>